<dbReference type="NCBIfam" id="TIGR00158">
    <property type="entry name" value="L9"/>
    <property type="match status" value="1"/>
</dbReference>
<proteinExistence type="inferred from homology"/>
<keyword evidence="2" id="KW-0699">rRNA-binding</keyword>
<dbReference type="HAMAP" id="MF_00503">
    <property type="entry name" value="Ribosomal_bL9"/>
    <property type="match status" value="1"/>
</dbReference>
<evidence type="ECO:0000256" key="5">
    <source>
        <dbReference type="ARBA" id="ARBA00023274"/>
    </source>
</evidence>
<dbReference type="InterPro" id="IPR036791">
    <property type="entry name" value="Ribosomal_bL9_C_sf"/>
</dbReference>
<name>A0A6J6WTX8_9ZZZZ</name>
<keyword evidence="5" id="KW-0687">Ribonucleoprotein</keyword>
<evidence type="ECO:0000256" key="1">
    <source>
        <dbReference type="ARBA" id="ARBA00010605"/>
    </source>
</evidence>
<evidence type="ECO:0000256" key="2">
    <source>
        <dbReference type="ARBA" id="ARBA00022730"/>
    </source>
</evidence>
<dbReference type="Pfam" id="PF03948">
    <property type="entry name" value="Ribosomal_L9_C"/>
    <property type="match status" value="1"/>
</dbReference>
<protein>
    <submittedName>
        <fullName evidence="7">Unannotated protein</fullName>
    </submittedName>
</protein>
<evidence type="ECO:0000256" key="4">
    <source>
        <dbReference type="ARBA" id="ARBA00022980"/>
    </source>
</evidence>
<accession>A0A6J6WTX8</accession>
<dbReference type="InterPro" id="IPR009027">
    <property type="entry name" value="Ribosomal_bL9/RNase_H1_N"/>
</dbReference>
<dbReference type="InterPro" id="IPR020069">
    <property type="entry name" value="Ribosomal_bL9_C"/>
</dbReference>
<dbReference type="GO" id="GO:0005840">
    <property type="term" value="C:ribosome"/>
    <property type="evidence" value="ECO:0007669"/>
    <property type="project" value="UniProtKB-KW"/>
</dbReference>
<evidence type="ECO:0000256" key="3">
    <source>
        <dbReference type="ARBA" id="ARBA00022884"/>
    </source>
</evidence>
<evidence type="ECO:0000313" key="7">
    <source>
        <dbReference type="EMBL" id="CAB4788232.1"/>
    </source>
</evidence>
<dbReference type="InterPro" id="IPR020594">
    <property type="entry name" value="Ribosomal_bL9_bac/chp"/>
</dbReference>
<dbReference type="InterPro" id="IPR036935">
    <property type="entry name" value="Ribosomal_bL9_N_sf"/>
</dbReference>
<dbReference type="GO" id="GO:0019843">
    <property type="term" value="F:rRNA binding"/>
    <property type="evidence" value="ECO:0007669"/>
    <property type="project" value="UniProtKB-KW"/>
</dbReference>
<dbReference type="AlphaFoldDB" id="A0A6J6WTX8"/>
<dbReference type="GO" id="GO:0006412">
    <property type="term" value="P:translation"/>
    <property type="evidence" value="ECO:0007669"/>
    <property type="project" value="InterPro"/>
</dbReference>
<feature type="domain" description="Ribosomal protein L9" evidence="6">
    <location>
        <begin position="13"/>
        <end position="40"/>
    </location>
</feature>
<keyword evidence="3" id="KW-0694">RNA-binding</keyword>
<dbReference type="GO" id="GO:1990904">
    <property type="term" value="C:ribonucleoprotein complex"/>
    <property type="evidence" value="ECO:0007669"/>
    <property type="project" value="UniProtKB-KW"/>
</dbReference>
<comment type="similarity">
    <text evidence="1">Belongs to the bacterial ribosomal protein bL9 family.</text>
</comment>
<reference evidence="7" key="1">
    <citation type="submission" date="2020-05" db="EMBL/GenBank/DDBJ databases">
        <authorList>
            <person name="Chiriac C."/>
            <person name="Salcher M."/>
            <person name="Ghai R."/>
            <person name="Kavagutti S V."/>
        </authorList>
    </citation>
    <scope>NUCLEOTIDE SEQUENCE</scope>
</reference>
<dbReference type="SUPFAM" id="SSF55653">
    <property type="entry name" value="Ribosomal protein L9 C-domain"/>
    <property type="match status" value="1"/>
</dbReference>
<dbReference type="PROSITE" id="PS00651">
    <property type="entry name" value="RIBOSOMAL_L9"/>
    <property type="match status" value="1"/>
</dbReference>
<dbReference type="SUPFAM" id="SSF55658">
    <property type="entry name" value="L9 N-domain-like"/>
    <property type="match status" value="1"/>
</dbReference>
<dbReference type="InterPro" id="IPR020070">
    <property type="entry name" value="Ribosomal_bL9_N"/>
</dbReference>
<sequence length="148" mass="15677">MKVLLRRDVKGVGRRGDVVEVKSGFARNYLVPSGSGLAATDTMELQAASMRRSRDLRDAQSRAAAETQKGVIEAASLTIAARAGTNGRLFGSVNEADIVNAIRTATNISLDRGQIQMSEHAKEVGSATATAELFDGVVATVRFEVVAK</sequence>
<gene>
    <name evidence="7" type="ORF">UFOPK2958_00965</name>
</gene>
<dbReference type="GO" id="GO:0003735">
    <property type="term" value="F:structural constituent of ribosome"/>
    <property type="evidence" value="ECO:0007669"/>
    <property type="project" value="InterPro"/>
</dbReference>
<keyword evidence="4" id="KW-0689">Ribosomal protein</keyword>
<dbReference type="EMBL" id="CAFAAB010000110">
    <property type="protein sequence ID" value="CAB4788232.1"/>
    <property type="molecule type" value="Genomic_DNA"/>
</dbReference>
<dbReference type="Gene3D" id="3.40.5.10">
    <property type="entry name" value="Ribosomal protein L9, N-terminal domain"/>
    <property type="match status" value="1"/>
</dbReference>
<organism evidence="7">
    <name type="scientific">freshwater metagenome</name>
    <dbReference type="NCBI Taxonomy" id="449393"/>
    <lineage>
        <taxon>unclassified sequences</taxon>
        <taxon>metagenomes</taxon>
        <taxon>ecological metagenomes</taxon>
    </lineage>
</organism>
<dbReference type="Pfam" id="PF01281">
    <property type="entry name" value="Ribosomal_L9_N"/>
    <property type="match status" value="1"/>
</dbReference>
<evidence type="ECO:0000259" key="6">
    <source>
        <dbReference type="PROSITE" id="PS00651"/>
    </source>
</evidence>
<dbReference type="Gene3D" id="3.10.430.100">
    <property type="entry name" value="Ribosomal protein L9, C-terminal domain"/>
    <property type="match status" value="1"/>
</dbReference>
<dbReference type="InterPro" id="IPR000244">
    <property type="entry name" value="Ribosomal_bL9"/>
</dbReference>
<dbReference type="PANTHER" id="PTHR21368">
    <property type="entry name" value="50S RIBOSOMAL PROTEIN L9"/>
    <property type="match status" value="1"/>
</dbReference>